<evidence type="ECO:0000313" key="11">
    <source>
        <dbReference type="EMBL" id="EJI85297.1"/>
    </source>
</evidence>
<dbReference type="Gene3D" id="6.10.340.10">
    <property type="match status" value="1"/>
</dbReference>
<evidence type="ECO:0000256" key="5">
    <source>
        <dbReference type="ARBA" id="ARBA00022679"/>
    </source>
</evidence>
<evidence type="ECO:0000256" key="7">
    <source>
        <dbReference type="SAM" id="Coils"/>
    </source>
</evidence>
<feature type="domain" description="Histidine kinase" evidence="9">
    <location>
        <begin position="309"/>
        <end position="540"/>
    </location>
</feature>
<evidence type="ECO:0000256" key="6">
    <source>
        <dbReference type="ARBA" id="ARBA00022777"/>
    </source>
</evidence>
<feature type="domain" description="HAMP" evidence="10">
    <location>
        <begin position="193"/>
        <end position="246"/>
    </location>
</feature>
<evidence type="ECO:0000256" key="4">
    <source>
        <dbReference type="ARBA" id="ARBA00022553"/>
    </source>
</evidence>
<keyword evidence="8" id="KW-0472">Membrane</keyword>
<keyword evidence="5" id="KW-0808">Transferase</keyword>
<evidence type="ECO:0000256" key="2">
    <source>
        <dbReference type="ARBA" id="ARBA00004370"/>
    </source>
</evidence>
<dbReference type="Proteomes" id="UP000012043">
    <property type="component" value="Unassembled WGS sequence"/>
</dbReference>
<dbReference type="EMBL" id="ALAB01000025">
    <property type="protein sequence ID" value="EJI85297.1"/>
    <property type="molecule type" value="Genomic_DNA"/>
</dbReference>
<dbReference type="InterPro" id="IPR003660">
    <property type="entry name" value="HAMP_dom"/>
</dbReference>
<dbReference type="CDD" id="cd06225">
    <property type="entry name" value="HAMP"/>
    <property type="match status" value="1"/>
</dbReference>
<keyword evidence="8" id="KW-1133">Transmembrane helix</keyword>
<dbReference type="InterPro" id="IPR004358">
    <property type="entry name" value="Sig_transdc_His_kin-like_C"/>
</dbReference>
<evidence type="ECO:0000256" key="8">
    <source>
        <dbReference type="SAM" id="Phobius"/>
    </source>
</evidence>
<dbReference type="GO" id="GO:0016020">
    <property type="term" value="C:membrane"/>
    <property type="evidence" value="ECO:0007669"/>
    <property type="project" value="UniProtKB-SubCell"/>
</dbReference>
<dbReference type="Pfam" id="PF02518">
    <property type="entry name" value="HATPase_c"/>
    <property type="match status" value="1"/>
</dbReference>
<comment type="catalytic activity">
    <reaction evidence="1">
        <text>ATP + protein L-histidine = ADP + protein N-phospho-L-histidine.</text>
        <dbReference type="EC" id="2.7.13.3"/>
    </reaction>
</comment>
<dbReference type="EC" id="2.7.13.3" evidence="3"/>
<proteinExistence type="predicted"/>
<dbReference type="PRINTS" id="PR00344">
    <property type="entry name" value="BCTRLSENSOR"/>
</dbReference>
<evidence type="ECO:0000259" key="10">
    <source>
        <dbReference type="PROSITE" id="PS50885"/>
    </source>
</evidence>
<dbReference type="SUPFAM" id="SSF55874">
    <property type="entry name" value="ATPase domain of HSP90 chaperone/DNA topoisomerase II/histidine kinase"/>
    <property type="match status" value="1"/>
</dbReference>
<accession>J2IDR1</accession>
<name>J2IDR1_9ALTE</name>
<feature type="coiled-coil region" evidence="7">
    <location>
        <begin position="234"/>
        <end position="293"/>
    </location>
</feature>
<comment type="subcellular location">
    <subcellularLocation>
        <location evidence="2">Membrane</location>
    </subcellularLocation>
</comment>
<dbReference type="InterPro" id="IPR003594">
    <property type="entry name" value="HATPase_dom"/>
</dbReference>
<dbReference type="SUPFAM" id="SSF47384">
    <property type="entry name" value="Homodimeric domain of signal transducing histidine kinase"/>
    <property type="match status" value="1"/>
</dbReference>
<dbReference type="PATRIC" id="fig|1197174.4.peg.1835"/>
<protein>
    <recommendedName>
        <fullName evidence="3">histidine kinase</fullName>
        <ecNumber evidence="3">2.7.13.3</ecNumber>
    </recommendedName>
</protein>
<organism evidence="11 12">
    <name type="scientific">Alishewanella aestuarii B11</name>
    <dbReference type="NCBI Taxonomy" id="1197174"/>
    <lineage>
        <taxon>Bacteria</taxon>
        <taxon>Pseudomonadati</taxon>
        <taxon>Pseudomonadota</taxon>
        <taxon>Gammaproteobacteria</taxon>
        <taxon>Alteromonadales</taxon>
        <taxon>Alteromonadaceae</taxon>
        <taxon>Alishewanella</taxon>
    </lineage>
</organism>
<evidence type="ECO:0000256" key="3">
    <source>
        <dbReference type="ARBA" id="ARBA00012438"/>
    </source>
</evidence>
<dbReference type="Gene3D" id="3.30.565.10">
    <property type="entry name" value="Histidine kinase-like ATPase, C-terminal domain"/>
    <property type="match status" value="1"/>
</dbReference>
<dbReference type="AlphaFoldDB" id="J2IDR1"/>
<evidence type="ECO:0000256" key="1">
    <source>
        <dbReference type="ARBA" id="ARBA00000085"/>
    </source>
</evidence>
<keyword evidence="12" id="KW-1185">Reference proteome</keyword>
<gene>
    <name evidence="11" type="ORF">AEST_18760</name>
</gene>
<comment type="caution">
    <text evidence="11">The sequence shown here is derived from an EMBL/GenBank/DDBJ whole genome shotgun (WGS) entry which is preliminary data.</text>
</comment>
<dbReference type="InterPro" id="IPR003661">
    <property type="entry name" value="HisK_dim/P_dom"/>
</dbReference>
<evidence type="ECO:0000313" key="12">
    <source>
        <dbReference type="Proteomes" id="UP000012043"/>
    </source>
</evidence>
<keyword evidence="8" id="KW-0812">Transmembrane</keyword>
<dbReference type="PROSITE" id="PS50109">
    <property type="entry name" value="HIS_KIN"/>
    <property type="match status" value="1"/>
</dbReference>
<dbReference type="SMART" id="SM00387">
    <property type="entry name" value="HATPase_c"/>
    <property type="match status" value="1"/>
</dbReference>
<feature type="transmembrane region" description="Helical" evidence="8">
    <location>
        <begin position="171"/>
        <end position="189"/>
    </location>
</feature>
<dbReference type="PROSITE" id="PS50885">
    <property type="entry name" value="HAMP"/>
    <property type="match status" value="1"/>
</dbReference>
<keyword evidence="4" id="KW-0597">Phosphoprotein</keyword>
<dbReference type="InterPro" id="IPR036097">
    <property type="entry name" value="HisK_dim/P_sf"/>
</dbReference>
<evidence type="ECO:0000259" key="9">
    <source>
        <dbReference type="PROSITE" id="PS50109"/>
    </source>
</evidence>
<dbReference type="Pfam" id="PF00672">
    <property type="entry name" value="HAMP"/>
    <property type="match status" value="1"/>
</dbReference>
<dbReference type="InterPro" id="IPR036890">
    <property type="entry name" value="HATPase_C_sf"/>
</dbReference>
<keyword evidence="6 11" id="KW-0418">Kinase</keyword>
<dbReference type="InterPro" id="IPR005467">
    <property type="entry name" value="His_kinase_dom"/>
</dbReference>
<reference evidence="11 12" key="1">
    <citation type="journal article" date="2012" name="J. Bacteriol.">
        <title>Genome Sequence of Pectin-Degrading Alishewanella aestuarii Strain B11T, Isolated from Tidal Flat Sediment.</title>
        <authorList>
            <person name="Jung J."/>
            <person name="Choi S."/>
            <person name="Chun J."/>
            <person name="Park W."/>
        </authorList>
    </citation>
    <scope>NUCLEOTIDE SEQUENCE [LARGE SCALE GENOMIC DNA]</scope>
    <source>
        <strain evidence="11 12">B11</strain>
    </source>
</reference>
<dbReference type="GO" id="GO:0000155">
    <property type="term" value="F:phosphorelay sensor kinase activity"/>
    <property type="evidence" value="ECO:0007669"/>
    <property type="project" value="InterPro"/>
</dbReference>
<sequence length="549" mass="61813">MSGINRTTSMKTALIFLVMLICSLTLAVALILSNGLDFKRQQKQLEQELAALLNIIAINTQSTLLTNNRFREEQRLAAFDAITAIKNIHIYKYEEAGQQLNFFVSYNRKDIGPWPLQIDRISEIITQKQPIRKGDTLEFGRAVVLDNQLLGYVYVRATAEELTQSQRQQTLVSILIAILALLLGYILVLQLQKRFTGPLNVLLDLVHRVARERDYCVRAPAAKVQEFNLLSRAFNTMMDRIESQLNKRAQAEDEIKQLNQSLEQKIAERTAALRESNQELLNTLATLHQYQNQIVETEKMASLGQMVAGIAHEVNTPIGLGVTASTLLQDKVQEIESAFENKTLSSNQLARFLSDSKENLGIIYRNLERAAGLISSFKQVAVDQSNENQRQFNMLQLINEVLLSLRPNLKKTNHQMHIDCPPELTINSKPGPINQILINLIMNSLLHAFDEGSAGEINIRVELKHHRCLLHYSDNGKGVPEHIRKRIFDPFVTTRRGEGGSGLGMHLVYNLVTQALNGKILLESSLGEGIQIDIDFPVGNLSPSKLNNR</sequence>
<keyword evidence="7" id="KW-0175">Coiled coil</keyword>
<dbReference type="PANTHER" id="PTHR43065:SF47">
    <property type="match status" value="1"/>
</dbReference>
<dbReference type="Gene3D" id="1.10.287.130">
    <property type="match status" value="1"/>
</dbReference>
<dbReference type="PANTHER" id="PTHR43065">
    <property type="entry name" value="SENSOR HISTIDINE KINASE"/>
    <property type="match status" value="1"/>
</dbReference>
<dbReference type="SMART" id="SM00304">
    <property type="entry name" value="HAMP"/>
    <property type="match status" value="1"/>
</dbReference>
<dbReference type="CDD" id="cd00082">
    <property type="entry name" value="HisKA"/>
    <property type="match status" value="1"/>
</dbReference>